<organism evidence="1 2">
    <name type="scientific">Eiseniibacteriota bacterium</name>
    <dbReference type="NCBI Taxonomy" id="2212470"/>
    <lineage>
        <taxon>Bacteria</taxon>
        <taxon>Candidatus Eiseniibacteriota</taxon>
    </lineage>
</organism>
<dbReference type="InterPro" id="IPR006311">
    <property type="entry name" value="TAT_signal"/>
</dbReference>
<name>A0A948W5X8_UNCEI</name>
<sequence>MRSIISRRHFWALAAIMIALVALGVFFSIPSDLQAAPDKNEVVLSFGPGGVLTRSGALWQYRLDTKDWVTIDQAFKDQGQDTHVLPLPVAVDEIRSMESFGFLVTQSGTCYLFDLEEDEWKNIGTPSS</sequence>
<evidence type="ECO:0000313" key="1">
    <source>
        <dbReference type="EMBL" id="MBU2690505.1"/>
    </source>
</evidence>
<accession>A0A948W5X8</accession>
<gene>
    <name evidence="1" type="ORF">KJ970_06215</name>
</gene>
<proteinExistence type="predicted"/>
<reference evidence="1" key="1">
    <citation type="submission" date="2021-05" db="EMBL/GenBank/DDBJ databases">
        <title>Energy efficiency and biological interactions define the core microbiome of deep oligotrophic groundwater.</title>
        <authorList>
            <person name="Mehrshad M."/>
            <person name="Lopez-Fernandez M."/>
            <person name="Bell E."/>
            <person name="Bernier-Latmani R."/>
            <person name="Bertilsson S."/>
            <person name="Dopson M."/>
        </authorList>
    </citation>
    <scope>NUCLEOTIDE SEQUENCE</scope>
    <source>
        <strain evidence="1">Modern_marine.mb.64</strain>
    </source>
</reference>
<dbReference type="AlphaFoldDB" id="A0A948W5X8"/>
<dbReference type="PROSITE" id="PS51318">
    <property type="entry name" value="TAT"/>
    <property type="match status" value="1"/>
</dbReference>
<evidence type="ECO:0000313" key="2">
    <source>
        <dbReference type="Proteomes" id="UP000777784"/>
    </source>
</evidence>
<dbReference type="EMBL" id="JAHJDP010000032">
    <property type="protein sequence ID" value="MBU2690505.1"/>
    <property type="molecule type" value="Genomic_DNA"/>
</dbReference>
<protein>
    <submittedName>
        <fullName evidence="1">Uncharacterized protein</fullName>
    </submittedName>
</protein>
<comment type="caution">
    <text evidence="1">The sequence shown here is derived from an EMBL/GenBank/DDBJ whole genome shotgun (WGS) entry which is preliminary data.</text>
</comment>
<dbReference type="Proteomes" id="UP000777784">
    <property type="component" value="Unassembled WGS sequence"/>
</dbReference>